<dbReference type="SUPFAM" id="SSF55781">
    <property type="entry name" value="GAF domain-like"/>
    <property type="match status" value="1"/>
</dbReference>
<dbReference type="PROSITE" id="PS00675">
    <property type="entry name" value="SIGMA54_INTERACT_1"/>
    <property type="match status" value="1"/>
</dbReference>
<gene>
    <name evidence="7" type="primary">norR</name>
    <name evidence="7" type="ORF">H3N35_05380</name>
</gene>
<evidence type="ECO:0000313" key="7">
    <source>
        <dbReference type="EMBL" id="WDE12897.1"/>
    </source>
</evidence>
<dbReference type="Gene3D" id="1.10.8.60">
    <property type="match status" value="1"/>
</dbReference>
<dbReference type="Proteomes" id="UP001215231">
    <property type="component" value="Chromosome"/>
</dbReference>
<reference evidence="7 8" key="1">
    <citation type="journal article" date="2022" name="Mar. Drugs">
        <title>Bioassay-Guided Fractionation Leads to the Detection of Cholic Acid Generated by the Rare Thalassomonas sp.</title>
        <authorList>
            <person name="Pheiffer F."/>
            <person name="Schneider Y.K."/>
            <person name="Hansen E.H."/>
            <person name="Andersen J.H."/>
            <person name="Isaksson J."/>
            <person name="Busche T."/>
            <person name="R C."/>
            <person name="Kalinowski J."/>
            <person name="Zyl L.V."/>
            <person name="Trindade M."/>
        </authorList>
    </citation>
    <scope>NUCLEOTIDE SEQUENCE [LARGE SCALE GENOMIC DNA]</scope>
    <source>
        <strain evidence="7 8">A5K-61T</strain>
    </source>
</reference>
<protein>
    <submittedName>
        <fullName evidence="7">Nitric oxide reductase transcriptional regulator NorR</fullName>
    </submittedName>
</protein>
<dbReference type="SMART" id="SM00382">
    <property type="entry name" value="AAA"/>
    <property type="match status" value="1"/>
</dbReference>
<dbReference type="InterPro" id="IPR025944">
    <property type="entry name" value="Sigma_54_int_dom_CS"/>
</dbReference>
<keyword evidence="1" id="KW-0547">Nucleotide-binding</keyword>
<dbReference type="InterPro" id="IPR027417">
    <property type="entry name" value="P-loop_NTPase"/>
</dbReference>
<dbReference type="RefSeq" id="WP_274053221.1">
    <property type="nucleotide sequence ID" value="NZ_CP059693.1"/>
</dbReference>
<feature type="domain" description="Sigma-54 factor interaction" evidence="6">
    <location>
        <begin position="195"/>
        <end position="424"/>
    </location>
</feature>
<evidence type="ECO:0000256" key="1">
    <source>
        <dbReference type="ARBA" id="ARBA00022741"/>
    </source>
</evidence>
<dbReference type="InterPro" id="IPR003018">
    <property type="entry name" value="GAF"/>
</dbReference>
<dbReference type="EMBL" id="CP059693">
    <property type="protein sequence ID" value="WDE12897.1"/>
    <property type="molecule type" value="Genomic_DNA"/>
</dbReference>
<dbReference type="Gene3D" id="1.10.10.60">
    <property type="entry name" value="Homeodomain-like"/>
    <property type="match status" value="1"/>
</dbReference>
<keyword evidence="8" id="KW-1185">Reference proteome</keyword>
<dbReference type="PROSITE" id="PS00688">
    <property type="entry name" value="SIGMA54_INTERACT_3"/>
    <property type="match status" value="1"/>
</dbReference>
<evidence type="ECO:0000256" key="5">
    <source>
        <dbReference type="ARBA" id="ARBA00023163"/>
    </source>
</evidence>
<sequence>MSQKTPYEINTERLCMDLLAALEPEDSLSALAEVIAKYFHADAVSILEFNEPLLHPVALYGFSKDTYGRRFDLANNPRLMKIVSDEQPTIFADDIGLPDPFDGLILDKQGRLEVHSCSGLPIRQHGNLRGIITLDSLDLQVFNRFPEENFNTASALTSKIVLAAIDNQNLKEQLSKKTILNQTLIEASIGVKTELVGESEQIEHLRREINIVAPSDLSVLVTGETGVGKEIVAKSIHGQSKRFDKPLIYVNCAALPESIAESELFGHVKGAFTGATTNRSGKFELANGGTLFLDEVGELPLAIQAKILRAIQYGDVQRVGSDRHVTVDVRLVAATNRNLMDEVKEGHFREDLYHRLSVYPIHIPPLRDRLSDIELLVGFFMEKNRIKLGLQSVRLDKQVLPELLSYSWPGNVRELEHVMSRAMLRAASARHGKIVTLLPDDIDSSVRASSTVKATGGSTLEGHSDNNQIVDNKAPVVIPELETGELNQGLNTMMDNYQRTLLQHALKQSGGKWNKAAELLAIDKGNIHRLGKRLGLK</sequence>
<dbReference type="Pfam" id="PF25601">
    <property type="entry name" value="AAA_lid_14"/>
    <property type="match status" value="1"/>
</dbReference>
<keyword evidence="2" id="KW-0067">ATP-binding</keyword>
<dbReference type="InterPro" id="IPR003593">
    <property type="entry name" value="AAA+_ATPase"/>
</dbReference>
<dbReference type="SUPFAM" id="SSF46689">
    <property type="entry name" value="Homeodomain-like"/>
    <property type="match status" value="1"/>
</dbReference>
<dbReference type="PROSITE" id="PS50045">
    <property type="entry name" value="SIGMA54_INTERACT_4"/>
    <property type="match status" value="1"/>
</dbReference>
<dbReference type="Gene3D" id="3.40.50.300">
    <property type="entry name" value="P-loop containing nucleotide triphosphate hydrolases"/>
    <property type="match status" value="1"/>
</dbReference>
<dbReference type="NCBIfam" id="NF003451">
    <property type="entry name" value="PRK05022.1"/>
    <property type="match status" value="1"/>
</dbReference>
<evidence type="ECO:0000256" key="2">
    <source>
        <dbReference type="ARBA" id="ARBA00022840"/>
    </source>
</evidence>
<proteinExistence type="predicted"/>
<dbReference type="InterPro" id="IPR025662">
    <property type="entry name" value="Sigma_54_int_dom_ATP-bd_1"/>
</dbReference>
<keyword evidence="5" id="KW-0804">Transcription</keyword>
<dbReference type="InterPro" id="IPR025943">
    <property type="entry name" value="Sigma_54_int_dom_ATP-bd_2"/>
</dbReference>
<organism evidence="7 8">
    <name type="scientific">Thalassomonas haliotis</name>
    <dbReference type="NCBI Taxonomy" id="485448"/>
    <lineage>
        <taxon>Bacteria</taxon>
        <taxon>Pseudomonadati</taxon>
        <taxon>Pseudomonadota</taxon>
        <taxon>Gammaproteobacteria</taxon>
        <taxon>Alteromonadales</taxon>
        <taxon>Colwelliaceae</taxon>
        <taxon>Thalassomonas</taxon>
    </lineage>
</organism>
<evidence type="ECO:0000313" key="8">
    <source>
        <dbReference type="Proteomes" id="UP001215231"/>
    </source>
</evidence>
<dbReference type="InterPro" id="IPR029016">
    <property type="entry name" value="GAF-like_dom_sf"/>
</dbReference>
<evidence type="ECO:0000259" key="6">
    <source>
        <dbReference type="PROSITE" id="PS50045"/>
    </source>
</evidence>
<name>A0ABY7VJR2_9GAMM</name>
<dbReference type="PANTHER" id="PTHR32071">
    <property type="entry name" value="TRANSCRIPTIONAL REGULATORY PROTEIN"/>
    <property type="match status" value="1"/>
</dbReference>
<dbReference type="InterPro" id="IPR058031">
    <property type="entry name" value="AAA_lid_NorR"/>
</dbReference>
<dbReference type="CDD" id="cd00009">
    <property type="entry name" value="AAA"/>
    <property type="match status" value="1"/>
</dbReference>
<dbReference type="Gene3D" id="3.30.450.40">
    <property type="match status" value="1"/>
</dbReference>
<dbReference type="InterPro" id="IPR002078">
    <property type="entry name" value="Sigma_54_int"/>
</dbReference>
<dbReference type="PROSITE" id="PS00676">
    <property type="entry name" value="SIGMA54_INTERACT_2"/>
    <property type="match status" value="1"/>
</dbReference>
<keyword evidence="4" id="KW-0238">DNA-binding</keyword>
<keyword evidence="3" id="KW-0805">Transcription regulation</keyword>
<accession>A0ABY7VJR2</accession>
<evidence type="ECO:0000256" key="4">
    <source>
        <dbReference type="ARBA" id="ARBA00023125"/>
    </source>
</evidence>
<dbReference type="PANTHER" id="PTHR32071:SF35">
    <property type="entry name" value="ANAEROBIC NITRIC OXIDE REDUCTASE TRANSCRIPTION REGULATOR NORR"/>
    <property type="match status" value="1"/>
</dbReference>
<evidence type="ECO:0000256" key="3">
    <source>
        <dbReference type="ARBA" id="ARBA00023015"/>
    </source>
</evidence>
<dbReference type="SUPFAM" id="SSF52540">
    <property type="entry name" value="P-loop containing nucleoside triphosphate hydrolases"/>
    <property type="match status" value="1"/>
</dbReference>
<dbReference type="Pfam" id="PF01590">
    <property type="entry name" value="GAF"/>
    <property type="match status" value="1"/>
</dbReference>
<dbReference type="InterPro" id="IPR009057">
    <property type="entry name" value="Homeodomain-like_sf"/>
</dbReference>
<dbReference type="Pfam" id="PF00158">
    <property type="entry name" value="Sigma54_activat"/>
    <property type="match status" value="1"/>
</dbReference>